<keyword evidence="1" id="KW-0812">Transmembrane</keyword>
<keyword evidence="1" id="KW-1133">Transmembrane helix</keyword>
<dbReference type="RefSeq" id="WP_243995979.1">
    <property type="nucleotide sequence ID" value="NZ_JALHLE010000036.1"/>
</dbReference>
<accession>A0ABT0B6A1</accession>
<dbReference type="Pfam" id="PF06170">
    <property type="entry name" value="DUF983"/>
    <property type="match status" value="1"/>
</dbReference>
<dbReference type="InterPro" id="IPR009325">
    <property type="entry name" value="DUF983"/>
</dbReference>
<organism evidence="2 3">
    <name type="scientific">Novosphingobium album</name>
    <name type="common">ex Hu et al. 2023</name>
    <dbReference type="NCBI Taxonomy" id="2930093"/>
    <lineage>
        <taxon>Bacteria</taxon>
        <taxon>Pseudomonadati</taxon>
        <taxon>Pseudomonadota</taxon>
        <taxon>Alphaproteobacteria</taxon>
        <taxon>Sphingomonadales</taxon>
        <taxon>Sphingomonadaceae</taxon>
        <taxon>Novosphingobium</taxon>
    </lineage>
</organism>
<proteinExistence type="predicted"/>
<dbReference type="EMBL" id="JALHLE010000036">
    <property type="protein sequence ID" value="MCJ2180557.1"/>
    <property type="molecule type" value="Genomic_DNA"/>
</dbReference>
<name>A0ABT0B6A1_9SPHN</name>
<evidence type="ECO:0000313" key="2">
    <source>
        <dbReference type="EMBL" id="MCJ2180557.1"/>
    </source>
</evidence>
<sequence>MIPATFAQAAARGIRGKCPRCGEGRLFRKWLKPREHCPVCTLDLTPQRADDFPAYIAILVTGHVMAPLIIMLSLDFELGPLAMVSILVPLALIMMLGMLQPAKGAVIAAQWWFGLHGFVKERLPEDNASGPA</sequence>
<evidence type="ECO:0000313" key="3">
    <source>
        <dbReference type="Proteomes" id="UP001162880"/>
    </source>
</evidence>
<gene>
    <name evidence="2" type="ORF">MTR64_18450</name>
</gene>
<dbReference type="Proteomes" id="UP001162880">
    <property type="component" value="Unassembled WGS sequence"/>
</dbReference>
<keyword evidence="1" id="KW-0472">Membrane</keyword>
<evidence type="ECO:0000256" key="1">
    <source>
        <dbReference type="SAM" id="Phobius"/>
    </source>
</evidence>
<feature type="transmembrane region" description="Helical" evidence="1">
    <location>
        <begin position="78"/>
        <end position="99"/>
    </location>
</feature>
<feature type="transmembrane region" description="Helical" evidence="1">
    <location>
        <begin position="52"/>
        <end position="72"/>
    </location>
</feature>
<comment type="caution">
    <text evidence="2">The sequence shown here is derived from an EMBL/GenBank/DDBJ whole genome shotgun (WGS) entry which is preliminary data.</text>
</comment>
<reference evidence="2" key="1">
    <citation type="submission" date="2022-03" db="EMBL/GenBank/DDBJ databases">
        <title>Identification of a novel bacterium isolated from mangrove sediments.</title>
        <authorList>
            <person name="Pan X."/>
        </authorList>
    </citation>
    <scope>NUCLEOTIDE SEQUENCE</scope>
    <source>
        <strain evidence="2">B2580</strain>
    </source>
</reference>
<keyword evidence="3" id="KW-1185">Reference proteome</keyword>
<protein>
    <submittedName>
        <fullName evidence="2">DUF983 domain-containing protein</fullName>
    </submittedName>
</protein>